<accession>A0A1H8DY67</accession>
<dbReference type="InterPro" id="IPR001509">
    <property type="entry name" value="Epimerase_deHydtase"/>
</dbReference>
<proteinExistence type="inferred from homology"/>
<protein>
    <submittedName>
        <fullName evidence="3">UDP-glucose 4-epimerase</fullName>
    </submittedName>
</protein>
<dbReference type="Pfam" id="PF01370">
    <property type="entry name" value="Epimerase"/>
    <property type="match status" value="1"/>
</dbReference>
<evidence type="ECO:0000256" key="1">
    <source>
        <dbReference type="ARBA" id="ARBA00007637"/>
    </source>
</evidence>
<gene>
    <name evidence="3" type="ORF">SAMN05444955_10635</name>
</gene>
<keyword evidence="4" id="KW-1185">Reference proteome</keyword>
<evidence type="ECO:0000313" key="3">
    <source>
        <dbReference type="EMBL" id="SEN12130.1"/>
    </source>
</evidence>
<feature type="domain" description="NAD-dependent epimerase/dehydratase" evidence="2">
    <location>
        <begin position="7"/>
        <end position="242"/>
    </location>
</feature>
<dbReference type="PANTHER" id="PTHR43000">
    <property type="entry name" value="DTDP-D-GLUCOSE 4,6-DEHYDRATASE-RELATED"/>
    <property type="match status" value="1"/>
</dbReference>
<dbReference type="EMBL" id="FOCQ01000006">
    <property type="protein sequence ID" value="SEN12130.1"/>
    <property type="molecule type" value="Genomic_DNA"/>
</dbReference>
<dbReference type="SUPFAM" id="SSF51735">
    <property type="entry name" value="NAD(P)-binding Rossmann-fold domains"/>
    <property type="match status" value="1"/>
</dbReference>
<dbReference type="AlphaFoldDB" id="A0A1H8DY67"/>
<evidence type="ECO:0000259" key="2">
    <source>
        <dbReference type="Pfam" id="PF01370"/>
    </source>
</evidence>
<organism evidence="3 4">
    <name type="scientific">Lihuaxuella thermophila</name>
    <dbReference type="NCBI Taxonomy" id="1173111"/>
    <lineage>
        <taxon>Bacteria</taxon>
        <taxon>Bacillati</taxon>
        <taxon>Bacillota</taxon>
        <taxon>Bacilli</taxon>
        <taxon>Bacillales</taxon>
        <taxon>Thermoactinomycetaceae</taxon>
        <taxon>Lihuaxuella</taxon>
    </lineage>
</organism>
<comment type="similarity">
    <text evidence="1">Belongs to the NAD(P)-dependent epimerase/dehydratase family.</text>
</comment>
<dbReference type="InterPro" id="IPR036291">
    <property type="entry name" value="NAD(P)-bd_dom_sf"/>
</dbReference>
<evidence type="ECO:0000313" key="4">
    <source>
        <dbReference type="Proteomes" id="UP000199695"/>
    </source>
</evidence>
<dbReference type="Proteomes" id="UP000199695">
    <property type="component" value="Unassembled WGS sequence"/>
</dbReference>
<sequence>MMKYGSILVTGGAGFIGSQLIKKLAPCSKHIYVIDDLSSGDKNLIPDKDNITFFQDTILNTKLLSSILPYIEHVFHLACRNLVLSIENHERDLETNLYGGYTLLNAIKTYAGQIKRFVYTSSASIYGNADILPTPESYHKIELPYAASKFAMEHYCQVYYHLYQLPVTIVRLSNVYGPGQLSTNPYCGVVAKFFDAIQDGKPFIIYGDGSQTRDFTYVEDAIDALMLVSAHSKAEGQVYNVGTGTETSINSLAQKIGGLTGHPCYPTRYSPKRPTDKVIRRAVDTSKIQKELNWRAKFSLNEGLMKTYEWIQNTTHK</sequence>
<reference evidence="3 4" key="1">
    <citation type="submission" date="2016-10" db="EMBL/GenBank/DDBJ databases">
        <authorList>
            <person name="de Groot N.N."/>
        </authorList>
    </citation>
    <scope>NUCLEOTIDE SEQUENCE [LARGE SCALE GENOMIC DNA]</scope>
    <source>
        <strain evidence="3 4">DSM 46701</strain>
    </source>
</reference>
<name>A0A1H8DY67_9BACL</name>
<dbReference type="Gene3D" id="3.40.50.720">
    <property type="entry name" value="NAD(P)-binding Rossmann-like Domain"/>
    <property type="match status" value="1"/>
</dbReference>
<dbReference type="STRING" id="1173111.SAMN05444955_10635"/>